<dbReference type="Proteomes" id="UP000291338">
    <property type="component" value="Unassembled WGS sequence"/>
</dbReference>
<evidence type="ECO:0000313" key="2">
    <source>
        <dbReference type="Proteomes" id="UP000291338"/>
    </source>
</evidence>
<accession>A0A4Q7INU1</accession>
<gene>
    <name evidence="1" type="ORF">C1E23_13075</name>
</gene>
<protein>
    <submittedName>
        <fullName evidence="1">Uncharacterized protein</fullName>
    </submittedName>
</protein>
<dbReference type="EMBL" id="PPSX01000045">
    <property type="protein sequence ID" value="RZQ52717.1"/>
    <property type="molecule type" value="Genomic_DNA"/>
</dbReference>
<comment type="caution">
    <text evidence="1">The sequence shown here is derived from an EMBL/GenBank/DDBJ whole genome shotgun (WGS) entry which is preliminary data.</text>
</comment>
<proteinExistence type="predicted"/>
<organism evidence="1 2">
    <name type="scientific">Pseudoalteromonas phenolica</name>
    <dbReference type="NCBI Taxonomy" id="161398"/>
    <lineage>
        <taxon>Bacteria</taxon>
        <taxon>Pseudomonadati</taxon>
        <taxon>Pseudomonadota</taxon>
        <taxon>Gammaproteobacteria</taxon>
        <taxon>Alteromonadales</taxon>
        <taxon>Pseudoalteromonadaceae</taxon>
        <taxon>Pseudoalteromonas</taxon>
    </lineage>
</organism>
<dbReference type="AlphaFoldDB" id="A0A4Q7INU1"/>
<evidence type="ECO:0000313" key="1">
    <source>
        <dbReference type="EMBL" id="RZQ52717.1"/>
    </source>
</evidence>
<sequence>MPLLVLQPVKATIKSSKIIFFIVNIYFSEPYLSFIAKPKLIYLIEFDFLEFYLSKLIHS</sequence>
<reference evidence="1 2" key="1">
    <citation type="submission" date="2018-01" db="EMBL/GenBank/DDBJ databases">
        <title>Co-occurrence of chitin degradation, pigmentation and bioactivity in marine Pseudoalteromonas.</title>
        <authorList>
            <person name="Paulsen S."/>
            <person name="Gram L."/>
            <person name="Machado H."/>
        </authorList>
    </citation>
    <scope>NUCLEOTIDE SEQUENCE [LARGE SCALE GENOMIC DNA]</scope>
    <source>
        <strain evidence="1 2">S3898</strain>
    </source>
</reference>
<name>A0A4Q7INU1_9GAMM</name>